<dbReference type="Pfam" id="PF05175">
    <property type="entry name" value="MTS"/>
    <property type="match status" value="1"/>
</dbReference>
<feature type="binding site" evidence="5">
    <location>
        <begin position="130"/>
        <end position="134"/>
    </location>
    <ligand>
        <name>S-adenosyl-L-methionine</name>
        <dbReference type="ChEBI" id="CHEBI:59789"/>
    </ligand>
</feature>
<dbReference type="InterPro" id="IPR040758">
    <property type="entry name" value="PrmC_N"/>
</dbReference>
<comment type="caution">
    <text evidence="8">The sequence shown here is derived from an EMBL/GenBank/DDBJ whole genome shotgun (WGS) entry which is preliminary data.</text>
</comment>
<dbReference type="NCBIfam" id="TIGR00536">
    <property type="entry name" value="hemK_fam"/>
    <property type="match status" value="1"/>
</dbReference>
<dbReference type="NCBIfam" id="TIGR03534">
    <property type="entry name" value="RF_mod_PrmC"/>
    <property type="match status" value="1"/>
</dbReference>
<proteinExistence type="inferred from homology"/>
<dbReference type="Proteomes" id="UP001284537">
    <property type="component" value="Unassembled WGS sequence"/>
</dbReference>
<gene>
    <name evidence="5 8" type="primary">prmC</name>
    <name evidence="8" type="ORF">QLH52_02240</name>
</gene>
<evidence type="ECO:0000256" key="1">
    <source>
        <dbReference type="ARBA" id="ARBA00022603"/>
    </source>
</evidence>
<dbReference type="Gene3D" id="1.10.8.10">
    <property type="entry name" value="DNA helicase RuvA subunit, C-terminal domain"/>
    <property type="match status" value="1"/>
</dbReference>
<dbReference type="InterPro" id="IPR050320">
    <property type="entry name" value="N5-glutamine_MTase"/>
</dbReference>
<keyword evidence="3 5" id="KW-0949">S-adenosyl-L-methionine</keyword>
<evidence type="ECO:0000259" key="6">
    <source>
        <dbReference type="Pfam" id="PF05175"/>
    </source>
</evidence>
<keyword evidence="9" id="KW-1185">Reference proteome</keyword>
<sequence length="291" mass="32147">MSKQPVWTDTSNTIHSLVATASAKLSATSETAVLDAEVLLCHCLNKTRSFLRAWPEHQPGPQQIAQFQLLVNQRAQGTPVAYLTGQREFWSRNFKVNPDVLIPRPDTELLIELSLSLLPADQPCKIIDLGTGSGIIAVTLAAERPLAQVFASDLSSAALDVARYNAQQLKAGNLCFVHSNWFKNIEETDFDLVVSNPPYIADNDPHLTIGDVRFEPDSALISPNNGLQDIHQLAEQARLHLKDNGQLLVEHGYNQQSEVQAIFHEFGYQQVNTHADLSGNPRVTSGIWKPL</sequence>
<protein>
    <recommendedName>
        <fullName evidence="5">Release factor glutamine methyltransferase</fullName>
        <shortName evidence="5">RF MTase</shortName>
        <ecNumber evidence="5">2.1.1.297</ecNumber>
    </recommendedName>
    <alternativeName>
        <fullName evidence="5">N5-glutamine methyltransferase PrmC</fullName>
    </alternativeName>
    <alternativeName>
        <fullName evidence="5">Protein-(glutamine-N5) MTase PrmC</fullName>
    </alternativeName>
    <alternativeName>
        <fullName evidence="5">Protein-glutamine N-methyltransferase PrmC</fullName>
    </alternativeName>
</protein>
<dbReference type="Gene3D" id="3.40.50.150">
    <property type="entry name" value="Vaccinia Virus protein VP39"/>
    <property type="match status" value="1"/>
</dbReference>
<dbReference type="PROSITE" id="PS00092">
    <property type="entry name" value="N6_MTASE"/>
    <property type="match status" value="1"/>
</dbReference>
<dbReference type="GO" id="GO:0032259">
    <property type="term" value="P:methylation"/>
    <property type="evidence" value="ECO:0007669"/>
    <property type="project" value="UniProtKB-KW"/>
</dbReference>
<dbReference type="InterPro" id="IPR029063">
    <property type="entry name" value="SAM-dependent_MTases_sf"/>
</dbReference>
<dbReference type="InterPro" id="IPR019874">
    <property type="entry name" value="RF_methyltr_PrmC"/>
</dbReference>
<feature type="domain" description="Methyltransferase small" evidence="6">
    <location>
        <begin position="115"/>
        <end position="209"/>
    </location>
</feature>
<dbReference type="InterPro" id="IPR002052">
    <property type="entry name" value="DNA_methylase_N6_adenine_CS"/>
</dbReference>
<organism evidence="8 9">
    <name type="scientific">Methylomonas defluvii</name>
    <dbReference type="NCBI Taxonomy" id="3045149"/>
    <lineage>
        <taxon>Bacteria</taxon>
        <taxon>Pseudomonadati</taxon>
        <taxon>Pseudomonadota</taxon>
        <taxon>Gammaproteobacteria</taxon>
        <taxon>Methylococcales</taxon>
        <taxon>Methylococcaceae</taxon>
        <taxon>Methylomonas</taxon>
    </lineage>
</organism>
<comment type="function">
    <text evidence="5">Methylates the class 1 translation termination release factors RF1/PrfA and RF2/PrfB on the glutamine residue of the universally conserved GGQ motif.</text>
</comment>
<dbReference type="EMBL" id="JAXARY010000001">
    <property type="protein sequence ID" value="MDX8126090.1"/>
    <property type="molecule type" value="Genomic_DNA"/>
</dbReference>
<dbReference type="HAMAP" id="MF_02126">
    <property type="entry name" value="RF_methyltr_PrmC"/>
    <property type="match status" value="1"/>
</dbReference>
<dbReference type="InterPro" id="IPR004556">
    <property type="entry name" value="HemK-like"/>
</dbReference>
<name>A0ABU4U9S0_9GAMM</name>
<keyword evidence="2 5" id="KW-0808">Transferase</keyword>
<evidence type="ECO:0000313" key="9">
    <source>
        <dbReference type="Proteomes" id="UP001284537"/>
    </source>
</evidence>
<evidence type="ECO:0000256" key="5">
    <source>
        <dbReference type="HAMAP-Rule" id="MF_02126"/>
    </source>
</evidence>
<dbReference type="PANTHER" id="PTHR18895">
    <property type="entry name" value="HEMK METHYLTRANSFERASE"/>
    <property type="match status" value="1"/>
</dbReference>
<feature type="binding site" evidence="5">
    <location>
        <position position="181"/>
    </location>
    <ligand>
        <name>S-adenosyl-L-methionine</name>
        <dbReference type="ChEBI" id="CHEBI:59789"/>
    </ligand>
</feature>
<accession>A0ABU4U9S0</accession>
<evidence type="ECO:0000256" key="3">
    <source>
        <dbReference type="ARBA" id="ARBA00022691"/>
    </source>
</evidence>
<comment type="similarity">
    <text evidence="5">Belongs to the protein N5-glutamine methyltransferase family. PrmC subfamily.</text>
</comment>
<dbReference type="EC" id="2.1.1.297" evidence="5"/>
<dbReference type="InterPro" id="IPR007848">
    <property type="entry name" value="Small_mtfrase_dom"/>
</dbReference>
<dbReference type="PANTHER" id="PTHR18895:SF74">
    <property type="entry name" value="MTRF1L RELEASE FACTOR GLUTAMINE METHYLTRANSFERASE"/>
    <property type="match status" value="1"/>
</dbReference>
<feature type="binding site" evidence="5">
    <location>
        <position position="153"/>
    </location>
    <ligand>
        <name>S-adenosyl-L-methionine</name>
        <dbReference type="ChEBI" id="CHEBI:59789"/>
    </ligand>
</feature>
<comment type="catalytic activity">
    <reaction evidence="4 5">
        <text>L-glutaminyl-[peptide chain release factor] + S-adenosyl-L-methionine = N(5)-methyl-L-glutaminyl-[peptide chain release factor] + S-adenosyl-L-homocysteine + H(+)</text>
        <dbReference type="Rhea" id="RHEA:42896"/>
        <dbReference type="Rhea" id="RHEA-COMP:10271"/>
        <dbReference type="Rhea" id="RHEA-COMP:10272"/>
        <dbReference type="ChEBI" id="CHEBI:15378"/>
        <dbReference type="ChEBI" id="CHEBI:30011"/>
        <dbReference type="ChEBI" id="CHEBI:57856"/>
        <dbReference type="ChEBI" id="CHEBI:59789"/>
        <dbReference type="ChEBI" id="CHEBI:61891"/>
        <dbReference type="EC" id="2.1.1.297"/>
    </reaction>
</comment>
<dbReference type="SUPFAM" id="SSF53335">
    <property type="entry name" value="S-adenosyl-L-methionine-dependent methyltransferases"/>
    <property type="match status" value="1"/>
</dbReference>
<feature type="domain" description="Release factor glutamine methyltransferase N-terminal" evidence="7">
    <location>
        <begin position="17"/>
        <end position="85"/>
    </location>
</feature>
<dbReference type="CDD" id="cd02440">
    <property type="entry name" value="AdoMet_MTases"/>
    <property type="match status" value="1"/>
</dbReference>
<dbReference type="RefSeq" id="WP_319960418.1">
    <property type="nucleotide sequence ID" value="NZ_JAXARY010000001.1"/>
</dbReference>
<reference evidence="8 9" key="1">
    <citation type="submission" date="2023-11" db="EMBL/GenBank/DDBJ databases">
        <authorList>
            <person name="Ouyang M.-Y."/>
        </authorList>
    </citation>
    <scope>NUCLEOTIDE SEQUENCE [LARGE SCALE GENOMIC DNA]</scope>
    <source>
        <strain evidence="8 9">OY6</strain>
    </source>
</reference>
<feature type="binding site" evidence="5">
    <location>
        <begin position="196"/>
        <end position="199"/>
    </location>
    <ligand>
        <name>substrate</name>
    </ligand>
</feature>
<evidence type="ECO:0000313" key="8">
    <source>
        <dbReference type="EMBL" id="MDX8126090.1"/>
    </source>
</evidence>
<dbReference type="GO" id="GO:0102559">
    <property type="term" value="F:peptide chain release factor N(5)-glutamine methyltransferase activity"/>
    <property type="evidence" value="ECO:0007669"/>
    <property type="project" value="UniProtKB-EC"/>
</dbReference>
<dbReference type="Pfam" id="PF17827">
    <property type="entry name" value="PrmC_N"/>
    <property type="match status" value="1"/>
</dbReference>
<evidence type="ECO:0000256" key="2">
    <source>
        <dbReference type="ARBA" id="ARBA00022679"/>
    </source>
</evidence>
<evidence type="ECO:0000256" key="4">
    <source>
        <dbReference type="ARBA" id="ARBA00048391"/>
    </source>
</evidence>
<evidence type="ECO:0000259" key="7">
    <source>
        <dbReference type="Pfam" id="PF17827"/>
    </source>
</evidence>
<feature type="binding site" evidence="5">
    <location>
        <position position="196"/>
    </location>
    <ligand>
        <name>S-adenosyl-L-methionine</name>
        <dbReference type="ChEBI" id="CHEBI:59789"/>
    </ligand>
</feature>
<keyword evidence="1 5" id="KW-0489">Methyltransferase</keyword>